<dbReference type="EMBL" id="JMPJ01000053">
    <property type="protein sequence ID" value="KFC80836.1"/>
    <property type="molecule type" value="Genomic_DNA"/>
</dbReference>
<dbReference type="GO" id="GO:0005737">
    <property type="term" value="C:cytoplasm"/>
    <property type="evidence" value="ECO:0007669"/>
    <property type="project" value="TreeGrafter"/>
</dbReference>
<dbReference type="InterPro" id="IPR001279">
    <property type="entry name" value="Metallo-B-lactamas"/>
</dbReference>
<dbReference type="OrthoDB" id="9805728at2"/>
<dbReference type="PIRSF" id="PIRSF038896">
    <property type="entry name" value="NAPE-PLD"/>
    <property type="match status" value="1"/>
</dbReference>
<evidence type="ECO:0000256" key="1">
    <source>
        <dbReference type="SAM" id="MobiDB-lite"/>
    </source>
</evidence>
<feature type="domain" description="Metallo-beta-lactamase" evidence="2">
    <location>
        <begin position="89"/>
        <end position="286"/>
    </location>
</feature>
<dbReference type="InterPro" id="IPR036866">
    <property type="entry name" value="RibonucZ/Hydroxyglut_hydro"/>
</dbReference>
<sequence length="329" mass="38178">MAIKNPYYDASKPHHTPEGFTNPEPHNRQDGDLKRWQRERKEQQLPKPPHRGYEHFISQWWQKAEFSGSEDRLWFLGHACLLLRIAGKTVLMDPVLSARASPLKFYGPKRKTPVSADVADLPHIDYVLLSHNHYDHLDKPTIKRLLRRFPELEFIVPLGMKRWLIRQGARHVTELDWWQEHSIGGLNFHAVPARHWSMRTLWDRNRSLWCGWVVTSADLRFYFSGDSGYSNQFKVIGDKLGPFDLAAIPVGAYAPRWFMSAQHMDPQQAVEVFSEIKCRKAVPIHWGVFELADESLDEPLQELAQATQNNAEIASRFYPLKIGQSILPE</sequence>
<keyword evidence="4" id="KW-1185">Reference proteome</keyword>
<accession>A0A085GAU1</accession>
<dbReference type="GO" id="GO:0070290">
    <property type="term" value="F:N-acylphosphatidylethanolamine-specific phospholipase D activity"/>
    <property type="evidence" value="ECO:0007669"/>
    <property type="project" value="InterPro"/>
</dbReference>
<organism evidence="3 4">
    <name type="scientific">Ewingella americana (strain ATCC 33852 / DSM 4580 / CCUG 14506 / JCM 5911 / LMG 7869 / NCTC 12157 / CDC 1468-78)</name>
    <dbReference type="NCBI Taxonomy" id="910964"/>
    <lineage>
        <taxon>Bacteria</taxon>
        <taxon>Pseudomonadati</taxon>
        <taxon>Pseudomonadota</taxon>
        <taxon>Gammaproteobacteria</taxon>
        <taxon>Enterobacterales</taxon>
        <taxon>Yersiniaceae</taxon>
        <taxon>Ewingella</taxon>
    </lineage>
</organism>
<dbReference type="Pfam" id="PF12706">
    <property type="entry name" value="Lactamase_B_2"/>
    <property type="match status" value="1"/>
</dbReference>
<dbReference type="PANTHER" id="PTHR15032:SF4">
    <property type="entry name" value="N-ACYL-PHOSPHATIDYLETHANOLAMINE-HYDROLYZING PHOSPHOLIPASE D"/>
    <property type="match status" value="1"/>
</dbReference>
<reference evidence="3 4" key="1">
    <citation type="submission" date="2014-05" db="EMBL/GenBank/DDBJ databases">
        <title>ATOL: Assembling a taxonomically balanced genome-scale reconstruction of the evolutionary history of the Enterobacteriaceae.</title>
        <authorList>
            <person name="Plunkett G.III."/>
            <person name="Neeno-Eckwall E.C."/>
            <person name="Glasner J.D."/>
            <person name="Perna N.T."/>
        </authorList>
    </citation>
    <scope>NUCLEOTIDE SEQUENCE [LARGE SCALE GENOMIC DNA]</scope>
    <source>
        <strain evidence="3 4">ATCC 33852</strain>
    </source>
</reference>
<dbReference type="PANTHER" id="PTHR15032">
    <property type="entry name" value="N-ACYL-PHOSPHATIDYLETHANOLAMINE-HYDROLYZING PHOSPHOLIPASE D"/>
    <property type="match status" value="1"/>
</dbReference>
<dbReference type="EC" id="3.1.4.-" evidence="3"/>
<feature type="compositionally biased region" description="Basic and acidic residues" evidence="1">
    <location>
        <begin position="25"/>
        <end position="44"/>
    </location>
</feature>
<feature type="region of interest" description="Disordered" evidence="1">
    <location>
        <begin position="1"/>
        <end position="50"/>
    </location>
</feature>
<dbReference type="GO" id="GO:0008270">
    <property type="term" value="F:zinc ion binding"/>
    <property type="evidence" value="ECO:0007669"/>
    <property type="project" value="InterPro"/>
</dbReference>
<dbReference type="STRING" id="910964.GEAM_2158"/>
<name>A0A085GAU1_EWIA3</name>
<protein>
    <submittedName>
        <fullName evidence="3">Beta-lactamase</fullName>
        <ecNumber evidence="3">3.1.4.-</ecNumber>
    </submittedName>
</protein>
<dbReference type="RefSeq" id="WP_034791297.1">
    <property type="nucleotide sequence ID" value="NZ_JMPJ01000053.1"/>
</dbReference>
<proteinExistence type="predicted"/>
<keyword evidence="3" id="KW-0378">Hydrolase</keyword>
<dbReference type="eggNOG" id="COG2220">
    <property type="taxonomic scope" value="Bacteria"/>
</dbReference>
<evidence type="ECO:0000313" key="3">
    <source>
        <dbReference type="EMBL" id="KFC80836.1"/>
    </source>
</evidence>
<evidence type="ECO:0000259" key="2">
    <source>
        <dbReference type="Pfam" id="PF12706"/>
    </source>
</evidence>
<dbReference type="Gene3D" id="3.60.15.10">
    <property type="entry name" value="Ribonuclease Z/Hydroxyacylglutathione hydrolase-like"/>
    <property type="match status" value="1"/>
</dbReference>
<gene>
    <name evidence="3" type="ORF">GEAM_2158</name>
</gene>
<dbReference type="SUPFAM" id="SSF56281">
    <property type="entry name" value="Metallo-hydrolase/oxidoreductase"/>
    <property type="match status" value="1"/>
</dbReference>
<evidence type="ECO:0000313" key="4">
    <source>
        <dbReference type="Proteomes" id="UP000028640"/>
    </source>
</evidence>
<dbReference type="InterPro" id="IPR024884">
    <property type="entry name" value="NAPE-PLD"/>
</dbReference>
<dbReference type="Proteomes" id="UP000028640">
    <property type="component" value="Unassembled WGS sequence"/>
</dbReference>
<comment type="caution">
    <text evidence="3">The sequence shown here is derived from an EMBL/GenBank/DDBJ whole genome shotgun (WGS) entry which is preliminary data.</text>
</comment>
<dbReference type="GeneID" id="78380496"/>
<dbReference type="AlphaFoldDB" id="A0A085GAU1"/>